<dbReference type="GO" id="GO:0005829">
    <property type="term" value="C:cytosol"/>
    <property type="evidence" value="ECO:0007669"/>
    <property type="project" value="TreeGrafter"/>
</dbReference>
<dbReference type="InterPro" id="IPR014710">
    <property type="entry name" value="RmlC-like_jellyroll"/>
</dbReference>
<sequence>MNMVNPTLAPDSLREDAIHSNPQRLGARLRLARQTRGLTLKALAQAADCSESLLSKIENGKASPSLPMLHRLVRALDSNIGWMFEETDTDEGVIFRAGQRPLISLDPLRRGEGISLERIIPYSPGHLLQCNIHHIDVGGEGAGPIQHVGEEVGYVLSGEIELMIGDKTFRLASGDSFVFNSELPHWYRNVGSERASIFWVNTPPTF</sequence>
<dbReference type="GO" id="GO:0003700">
    <property type="term" value="F:DNA-binding transcription factor activity"/>
    <property type="evidence" value="ECO:0007669"/>
    <property type="project" value="TreeGrafter"/>
</dbReference>
<dbReference type="Pfam" id="PF07883">
    <property type="entry name" value="Cupin_2"/>
    <property type="match status" value="1"/>
</dbReference>
<dbReference type="GO" id="GO:0003677">
    <property type="term" value="F:DNA binding"/>
    <property type="evidence" value="ECO:0007669"/>
    <property type="project" value="UniProtKB-KW"/>
</dbReference>
<dbReference type="PROSITE" id="PS50943">
    <property type="entry name" value="HTH_CROC1"/>
    <property type="match status" value="1"/>
</dbReference>
<dbReference type="Gene3D" id="1.10.260.40">
    <property type="entry name" value="lambda repressor-like DNA-binding domains"/>
    <property type="match status" value="1"/>
</dbReference>
<dbReference type="AlphaFoldDB" id="A0A1Q9ADJ5"/>
<feature type="domain" description="HTH cro/C1-type" evidence="2">
    <location>
        <begin position="29"/>
        <end position="83"/>
    </location>
</feature>
<protein>
    <submittedName>
        <fullName evidence="3">Transcriptional regulator</fullName>
    </submittedName>
</protein>
<accession>A0A1Q9ADJ5</accession>
<dbReference type="PANTHER" id="PTHR46797:SF1">
    <property type="entry name" value="METHYLPHOSPHONATE SYNTHASE"/>
    <property type="match status" value="1"/>
</dbReference>
<reference evidence="3 4" key="1">
    <citation type="submission" date="2016-09" db="EMBL/GenBank/DDBJ databases">
        <title>Rhizobium sp. nov., a novel species isolated from the rice rhizosphere.</title>
        <authorList>
            <person name="Zhao J."/>
            <person name="Zhang X."/>
        </authorList>
    </citation>
    <scope>NUCLEOTIDE SEQUENCE [LARGE SCALE GENOMIC DNA]</scope>
    <source>
        <strain evidence="3 4">MH17</strain>
    </source>
</reference>
<name>A0A1Q9ADJ5_9HYPH</name>
<organism evidence="3 4">
    <name type="scientific">Xaviernesmea rhizosphaerae</name>
    <dbReference type="NCBI Taxonomy" id="1672749"/>
    <lineage>
        <taxon>Bacteria</taxon>
        <taxon>Pseudomonadati</taxon>
        <taxon>Pseudomonadota</taxon>
        <taxon>Alphaproteobacteria</taxon>
        <taxon>Hyphomicrobiales</taxon>
        <taxon>Rhizobiaceae</taxon>
        <taxon>Rhizobium/Agrobacterium group</taxon>
        <taxon>Xaviernesmea</taxon>
    </lineage>
</organism>
<dbReference type="CDD" id="cd00093">
    <property type="entry name" value="HTH_XRE"/>
    <property type="match status" value="1"/>
</dbReference>
<dbReference type="InterPro" id="IPR010982">
    <property type="entry name" value="Lambda_DNA-bd_dom_sf"/>
</dbReference>
<dbReference type="Pfam" id="PF13560">
    <property type="entry name" value="HTH_31"/>
    <property type="match status" value="1"/>
</dbReference>
<dbReference type="PANTHER" id="PTHR46797">
    <property type="entry name" value="HTH-TYPE TRANSCRIPTIONAL REGULATOR"/>
    <property type="match status" value="1"/>
</dbReference>
<dbReference type="Proteomes" id="UP000186143">
    <property type="component" value="Unassembled WGS sequence"/>
</dbReference>
<dbReference type="STRING" id="1672749.BJF92_18335"/>
<keyword evidence="1" id="KW-0238">DNA-binding</keyword>
<dbReference type="InterPro" id="IPR011051">
    <property type="entry name" value="RmlC_Cupin_sf"/>
</dbReference>
<dbReference type="SUPFAM" id="SSF51182">
    <property type="entry name" value="RmlC-like cupins"/>
    <property type="match status" value="1"/>
</dbReference>
<dbReference type="EMBL" id="MKIO01000041">
    <property type="protein sequence ID" value="OLP52996.1"/>
    <property type="molecule type" value="Genomic_DNA"/>
</dbReference>
<proteinExistence type="predicted"/>
<evidence type="ECO:0000313" key="4">
    <source>
        <dbReference type="Proteomes" id="UP000186143"/>
    </source>
</evidence>
<dbReference type="InterPro" id="IPR050807">
    <property type="entry name" value="TransReg_Diox_bact_type"/>
</dbReference>
<evidence type="ECO:0000313" key="3">
    <source>
        <dbReference type="EMBL" id="OLP52996.1"/>
    </source>
</evidence>
<gene>
    <name evidence="3" type="ORF">BJF92_18335</name>
</gene>
<dbReference type="InterPro" id="IPR013096">
    <property type="entry name" value="Cupin_2"/>
</dbReference>
<evidence type="ECO:0000259" key="2">
    <source>
        <dbReference type="PROSITE" id="PS50943"/>
    </source>
</evidence>
<evidence type="ECO:0000256" key="1">
    <source>
        <dbReference type="ARBA" id="ARBA00023125"/>
    </source>
</evidence>
<dbReference type="InterPro" id="IPR001387">
    <property type="entry name" value="Cro/C1-type_HTH"/>
</dbReference>
<dbReference type="CDD" id="cd02209">
    <property type="entry name" value="cupin_XRE_C"/>
    <property type="match status" value="1"/>
</dbReference>
<dbReference type="SUPFAM" id="SSF47413">
    <property type="entry name" value="lambda repressor-like DNA-binding domains"/>
    <property type="match status" value="1"/>
</dbReference>
<dbReference type="Gene3D" id="2.60.120.10">
    <property type="entry name" value="Jelly Rolls"/>
    <property type="match status" value="1"/>
</dbReference>
<dbReference type="SMART" id="SM00530">
    <property type="entry name" value="HTH_XRE"/>
    <property type="match status" value="1"/>
</dbReference>
<comment type="caution">
    <text evidence="3">The sequence shown here is derived from an EMBL/GenBank/DDBJ whole genome shotgun (WGS) entry which is preliminary data.</text>
</comment>